<organism evidence="9 10">
    <name type="scientific">Megaselia scalaris</name>
    <name type="common">Humpbacked fly</name>
    <name type="synonym">Phora scalaris</name>
    <dbReference type="NCBI Taxonomy" id="36166"/>
    <lineage>
        <taxon>Eukaryota</taxon>
        <taxon>Metazoa</taxon>
        <taxon>Ecdysozoa</taxon>
        <taxon>Arthropoda</taxon>
        <taxon>Hexapoda</taxon>
        <taxon>Insecta</taxon>
        <taxon>Pterygota</taxon>
        <taxon>Neoptera</taxon>
        <taxon>Endopterygota</taxon>
        <taxon>Diptera</taxon>
        <taxon>Brachycera</taxon>
        <taxon>Muscomorpha</taxon>
        <taxon>Platypezoidea</taxon>
        <taxon>Phoridae</taxon>
        <taxon>Megaseliini</taxon>
        <taxon>Megaselia</taxon>
    </lineage>
</organism>
<comment type="subcellular location">
    <subcellularLocation>
        <location evidence="1">Nucleus</location>
        <location evidence="1">Nucleolus</location>
    </subcellularLocation>
</comment>
<keyword evidence="10" id="KW-1185">Reference proteome</keyword>
<dbReference type="STRING" id="36166.T1GAB8"/>
<dbReference type="InterPro" id="IPR039119">
    <property type="entry name" value="ABT1/Esf2"/>
</dbReference>
<dbReference type="InterPro" id="IPR034353">
    <property type="entry name" value="ABT1/ESF2_RRM"/>
</dbReference>
<dbReference type="InterPro" id="IPR035979">
    <property type="entry name" value="RBD_domain_sf"/>
</dbReference>
<evidence type="ECO:0000256" key="1">
    <source>
        <dbReference type="ARBA" id="ARBA00004604"/>
    </source>
</evidence>
<dbReference type="PANTHER" id="PTHR12311:SF7">
    <property type="entry name" value="ACTIVATOR OF BASAL TRANSCRIPTION 1"/>
    <property type="match status" value="1"/>
</dbReference>
<evidence type="ECO:0000256" key="7">
    <source>
        <dbReference type="SAM" id="MobiDB-lite"/>
    </source>
</evidence>
<evidence type="ECO:0000256" key="6">
    <source>
        <dbReference type="PROSITE-ProRule" id="PRU00176"/>
    </source>
</evidence>
<protein>
    <recommendedName>
        <fullName evidence="3">Activator of basal transcription 1</fullName>
    </recommendedName>
</protein>
<evidence type="ECO:0000313" key="9">
    <source>
        <dbReference type="EnsemblMetazoa" id="MESCA000172-PA"/>
    </source>
</evidence>
<keyword evidence="5" id="KW-0539">Nucleus</keyword>
<dbReference type="EMBL" id="CAQQ02096597">
    <property type="status" value="NOT_ANNOTATED_CDS"/>
    <property type="molecule type" value="Genomic_DNA"/>
</dbReference>
<dbReference type="PANTHER" id="PTHR12311">
    <property type="entry name" value="ACTIVATOR OF BASAL TRANSCRIPTION 1"/>
    <property type="match status" value="1"/>
</dbReference>
<evidence type="ECO:0000256" key="5">
    <source>
        <dbReference type="ARBA" id="ARBA00023242"/>
    </source>
</evidence>
<evidence type="ECO:0000259" key="8">
    <source>
        <dbReference type="PROSITE" id="PS50102"/>
    </source>
</evidence>
<dbReference type="Pfam" id="PF00076">
    <property type="entry name" value="RRM_1"/>
    <property type="match status" value="1"/>
</dbReference>
<evidence type="ECO:0000313" key="10">
    <source>
        <dbReference type="Proteomes" id="UP000015102"/>
    </source>
</evidence>
<accession>T1GAB8</accession>
<dbReference type="CDD" id="cd12263">
    <property type="entry name" value="RRM_ABT1_like"/>
    <property type="match status" value="1"/>
</dbReference>
<dbReference type="EMBL" id="CAQQ02096598">
    <property type="status" value="NOT_ANNOTATED_CDS"/>
    <property type="molecule type" value="Genomic_DNA"/>
</dbReference>
<evidence type="ECO:0000256" key="4">
    <source>
        <dbReference type="ARBA" id="ARBA00022884"/>
    </source>
</evidence>
<dbReference type="InterPro" id="IPR012677">
    <property type="entry name" value="Nucleotide-bd_a/b_plait_sf"/>
</dbReference>
<feature type="domain" description="RRM" evidence="8">
    <location>
        <begin position="54"/>
        <end position="128"/>
    </location>
</feature>
<dbReference type="SMART" id="SM00360">
    <property type="entry name" value="RRM"/>
    <property type="match status" value="1"/>
</dbReference>
<proteinExistence type="inferred from homology"/>
<dbReference type="EMBL" id="CAQQ02096596">
    <property type="status" value="NOT_ANNOTATED_CDS"/>
    <property type="molecule type" value="Genomic_DNA"/>
</dbReference>
<dbReference type="HOGENOM" id="CLU_054086_3_2_1"/>
<feature type="compositionally biased region" description="Acidic residues" evidence="7">
    <location>
        <begin position="10"/>
        <end position="32"/>
    </location>
</feature>
<sequence>MAIEEKNTDSEMEFEEGEEEEVQDQESDENEEILPKTSELDDGKPRRIKQFKKGIIYVSNLPKHMNVIRIREILGHYGDLGRVFLQPDKLPEKRLARHFTEGWVEFKSKTVAKKVVEMLNNKQISTRKKSQFYDSYWVMKYLHGFKWVHLTERLNYENAVYKQRLRNEVSMARKEANFFQSNLDKSEYLKKQKKKNNKKANKVVNVES</sequence>
<dbReference type="GO" id="GO:0000480">
    <property type="term" value="P:endonucleolytic cleavage in 5'-ETS of tricistronic rRNA transcript (SSU-rRNA, 5.8S rRNA, LSU-rRNA)"/>
    <property type="evidence" value="ECO:0007669"/>
    <property type="project" value="TreeGrafter"/>
</dbReference>
<dbReference type="PROSITE" id="PS50102">
    <property type="entry name" value="RRM"/>
    <property type="match status" value="1"/>
</dbReference>
<evidence type="ECO:0000256" key="2">
    <source>
        <dbReference type="ARBA" id="ARBA00005819"/>
    </source>
</evidence>
<dbReference type="GO" id="GO:0003723">
    <property type="term" value="F:RNA binding"/>
    <property type="evidence" value="ECO:0007669"/>
    <property type="project" value="UniProtKB-UniRule"/>
</dbReference>
<comment type="similarity">
    <text evidence="2">Belongs to the ESF2/ABP1 family.</text>
</comment>
<dbReference type="InterPro" id="IPR000504">
    <property type="entry name" value="RRM_dom"/>
</dbReference>
<dbReference type="Gene3D" id="3.30.70.330">
    <property type="match status" value="1"/>
</dbReference>
<keyword evidence="4 6" id="KW-0694">RNA-binding</keyword>
<dbReference type="GO" id="GO:0000472">
    <property type="term" value="P:endonucleolytic cleavage to generate mature 5'-end of SSU-rRNA from (SSU-rRNA, 5.8S rRNA, LSU-rRNA)"/>
    <property type="evidence" value="ECO:0007669"/>
    <property type="project" value="TreeGrafter"/>
</dbReference>
<feature type="region of interest" description="Disordered" evidence="7">
    <location>
        <begin position="1"/>
        <end position="43"/>
    </location>
</feature>
<dbReference type="EMBL" id="CAQQ02096599">
    <property type="status" value="NOT_ANNOTATED_CDS"/>
    <property type="molecule type" value="Genomic_DNA"/>
</dbReference>
<name>T1GAB8_MEGSC</name>
<dbReference type="SUPFAM" id="SSF54928">
    <property type="entry name" value="RNA-binding domain, RBD"/>
    <property type="match status" value="1"/>
</dbReference>
<dbReference type="GO" id="GO:0034462">
    <property type="term" value="P:small-subunit processome assembly"/>
    <property type="evidence" value="ECO:0007669"/>
    <property type="project" value="TreeGrafter"/>
</dbReference>
<dbReference type="AlphaFoldDB" id="T1GAB8"/>
<dbReference type="EnsemblMetazoa" id="MESCA000172-RA">
    <property type="protein sequence ID" value="MESCA000172-PA"/>
    <property type="gene ID" value="MESCA000172"/>
</dbReference>
<reference evidence="10" key="1">
    <citation type="submission" date="2013-02" db="EMBL/GenBank/DDBJ databases">
        <authorList>
            <person name="Hughes D."/>
        </authorList>
    </citation>
    <scope>NUCLEOTIDE SEQUENCE</scope>
    <source>
        <strain>Durham</strain>
        <strain evidence="10">NC isolate 2 -- Noor lab</strain>
    </source>
</reference>
<dbReference type="GO" id="GO:0005730">
    <property type="term" value="C:nucleolus"/>
    <property type="evidence" value="ECO:0007669"/>
    <property type="project" value="UniProtKB-SubCell"/>
</dbReference>
<reference evidence="9" key="2">
    <citation type="submission" date="2015-06" db="UniProtKB">
        <authorList>
            <consortium name="EnsemblMetazoa"/>
        </authorList>
    </citation>
    <scope>IDENTIFICATION</scope>
</reference>
<evidence type="ECO:0000256" key="3">
    <source>
        <dbReference type="ARBA" id="ARBA00020737"/>
    </source>
</evidence>
<dbReference type="OMA" id="ILAIPHC"/>
<dbReference type="GO" id="GO:0000447">
    <property type="term" value="P:endonucleolytic cleavage in ITS1 to separate SSU-rRNA from 5.8S rRNA and LSU-rRNA from tricistronic rRNA transcript (SSU-rRNA, 5.8S rRNA, LSU-rRNA)"/>
    <property type="evidence" value="ECO:0007669"/>
    <property type="project" value="TreeGrafter"/>
</dbReference>
<dbReference type="Proteomes" id="UP000015102">
    <property type="component" value="Unassembled WGS sequence"/>
</dbReference>